<dbReference type="GO" id="GO:0016787">
    <property type="term" value="F:hydrolase activity"/>
    <property type="evidence" value="ECO:0007669"/>
    <property type="project" value="UniProtKB-KW"/>
</dbReference>
<dbReference type="KEGG" id="rsi:Runsl_1335"/>
<feature type="domain" description="Phospholipase/carboxylesterase/thioesterase" evidence="3">
    <location>
        <begin position="15"/>
        <end position="205"/>
    </location>
</feature>
<evidence type="ECO:0000259" key="3">
    <source>
        <dbReference type="Pfam" id="PF02230"/>
    </source>
</evidence>
<comment type="similarity">
    <text evidence="1">Belongs to the AB hydrolase superfamily. AB hydrolase 2 family.</text>
</comment>
<dbReference type="EMBL" id="CP002859">
    <property type="protein sequence ID" value="AEI47762.1"/>
    <property type="molecule type" value="Genomic_DNA"/>
</dbReference>
<dbReference type="RefSeq" id="WP_013927081.1">
    <property type="nucleotide sequence ID" value="NC_015703.1"/>
</dbReference>
<dbReference type="AlphaFoldDB" id="A0A7U3ZIB6"/>
<dbReference type="SUPFAM" id="SSF53474">
    <property type="entry name" value="alpha/beta-Hydrolases"/>
    <property type="match status" value="1"/>
</dbReference>
<evidence type="ECO:0000313" key="5">
    <source>
        <dbReference type="Proteomes" id="UP000000493"/>
    </source>
</evidence>
<accession>A0A7U3ZIB6</accession>
<reference evidence="5" key="1">
    <citation type="submission" date="2011-06" db="EMBL/GenBank/DDBJ databases">
        <title>The complete genome of chromosome of Runella slithyformis DSM 19594.</title>
        <authorList>
            <consortium name="US DOE Joint Genome Institute (JGI-PGF)"/>
            <person name="Lucas S."/>
            <person name="Han J."/>
            <person name="Lapidus A."/>
            <person name="Bruce D."/>
            <person name="Goodwin L."/>
            <person name="Pitluck S."/>
            <person name="Peters L."/>
            <person name="Kyrpides N."/>
            <person name="Mavromatis K."/>
            <person name="Ivanova N."/>
            <person name="Ovchinnikova G."/>
            <person name="Zhang X."/>
            <person name="Misra M."/>
            <person name="Detter J.C."/>
            <person name="Tapia R."/>
            <person name="Han C."/>
            <person name="Land M."/>
            <person name="Hauser L."/>
            <person name="Markowitz V."/>
            <person name="Cheng J.-F."/>
            <person name="Hugenholtz P."/>
            <person name="Woyke T."/>
            <person name="Wu D."/>
            <person name="Tindall B."/>
            <person name="Faehrich R."/>
            <person name="Brambilla E."/>
            <person name="Klenk H.-P."/>
            <person name="Eisen J.A."/>
        </authorList>
    </citation>
    <scope>NUCLEOTIDE SEQUENCE [LARGE SCALE GENOMIC DNA]</scope>
    <source>
        <strain evidence="5">ATCC 29530 / DSM 19594 / LMG 11500 / NCIMB 11436 / LSU 4</strain>
    </source>
</reference>
<organism evidence="4 5">
    <name type="scientific">Runella slithyformis (strain ATCC 29530 / DSM 19594 / LMG 11500 / NCIMB 11436 / LSU 4)</name>
    <dbReference type="NCBI Taxonomy" id="761193"/>
    <lineage>
        <taxon>Bacteria</taxon>
        <taxon>Pseudomonadati</taxon>
        <taxon>Bacteroidota</taxon>
        <taxon>Cytophagia</taxon>
        <taxon>Cytophagales</taxon>
        <taxon>Spirosomataceae</taxon>
        <taxon>Runella</taxon>
    </lineage>
</organism>
<dbReference type="InterPro" id="IPR029058">
    <property type="entry name" value="AB_hydrolase_fold"/>
</dbReference>
<evidence type="ECO:0000256" key="2">
    <source>
        <dbReference type="ARBA" id="ARBA00022801"/>
    </source>
</evidence>
<protein>
    <submittedName>
        <fullName evidence="4">Phospholipase/Carboxylesterase</fullName>
    </submittedName>
</protein>
<evidence type="ECO:0000313" key="4">
    <source>
        <dbReference type="EMBL" id="AEI47762.1"/>
    </source>
</evidence>
<dbReference type="PANTHER" id="PTHR10655">
    <property type="entry name" value="LYSOPHOSPHOLIPASE-RELATED"/>
    <property type="match status" value="1"/>
</dbReference>
<name>A0A7U3ZIB6_RUNSL</name>
<dbReference type="Pfam" id="PF02230">
    <property type="entry name" value="Abhydrolase_2"/>
    <property type="match status" value="1"/>
</dbReference>
<proteinExistence type="inferred from homology"/>
<dbReference type="InterPro" id="IPR050565">
    <property type="entry name" value="LYPA1-2/EST-like"/>
</dbReference>
<reference evidence="4 5" key="2">
    <citation type="journal article" date="2012" name="Stand. Genomic Sci.">
        <title>Complete genome sequence of the aquatic bacterium Runella slithyformis type strain (LSU 4(T)).</title>
        <authorList>
            <person name="Copeland A."/>
            <person name="Zhang X."/>
            <person name="Misra M."/>
            <person name="Lapidus A."/>
            <person name="Nolan M."/>
            <person name="Lucas S."/>
            <person name="Deshpande S."/>
            <person name="Cheng J.F."/>
            <person name="Tapia R."/>
            <person name="Goodwin L.A."/>
            <person name="Pitluck S."/>
            <person name="Liolios K."/>
            <person name="Pagani I."/>
            <person name="Ivanova N."/>
            <person name="Mikhailova N."/>
            <person name="Pati A."/>
            <person name="Chen A."/>
            <person name="Palaniappan K."/>
            <person name="Land M."/>
            <person name="Hauser L."/>
            <person name="Pan C."/>
            <person name="Jeffries C.D."/>
            <person name="Detter J.C."/>
            <person name="Brambilla E.M."/>
            <person name="Rohde M."/>
            <person name="Djao O.D."/>
            <person name="Goker M."/>
            <person name="Sikorski J."/>
            <person name="Tindall B.J."/>
            <person name="Woyke T."/>
            <person name="Bristow J."/>
            <person name="Eisen J.A."/>
            <person name="Markowitz V."/>
            <person name="Hugenholtz P."/>
            <person name="Kyrpides N.C."/>
            <person name="Klenk H.P."/>
            <person name="Mavromatis K."/>
        </authorList>
    </citation>
    <scope>NUCLEOTIDE SEQUENCE [LARGE SCALE GENOMIC DNA]</scope>
    <source>
        <strain evidence="5">ATCC 29530 / DSM 19594 / LMG 11500 / NCIMB 11436 / LSU 4</strain>
    </source>
</reference>
<keyword evidence="5" id="KW-1185">Reference proteome</keyword>
<evidence type="ECO:0000256" key="1">
    <source>
        <dbReference type="ARBA" id="ARBA00006499"/>
    </source>
</evidence>
<dbReference type="Gene3D" id="3.40.50.1820">
    <property type="entry name" value="alpha/beta hydrolase"/>
    <property type="match status" value="1"/>
</dbReference>
<sequence length="208" mass="22315">MHNIKNTVWAGQPLAQAKRVLIMAHGRGASAQSILSLAAELDVNDFALAAPQATGHTWYPYSFLAPEAQNEPGLSAGLEVLGQLVEDIKREGFGSSQIYLLGFSQGACLTSEFVARNAQPLGGVFILSGGVIGDSIKPERYSGDFAGTPVFLGCSDVDGHVPLHRVQDSTSLFQKLGANVTEKIYPNAPHSIFQDEINHINRILNDTK</sequence>
<dbReference type="PANTHER" id="PTHR10655:SF17">
    <property type="entry name" value="LYSOPHOSPHOLIPASE-LIKE PROTEIN 1"/>
    <property type="match status" value="1"/>
</dbReference>
<keyword evidence="2" id="KW-0378">Hydrolase</keyword>
<dbReference type="InterPro" id="IPR003140">
    <property type="entry name" value="PLipase/COase/thioEstase"/>
</dbReference>
<dbReference type="Proteomes" id="UP000000493">
    <property type="component" value="Chromosome"/>
</dbReference>
<gene>
    <name evidence="4" type="ordered locus">Runsl_1335</name>
</gene>